<name>A0ABP9EHN0_9GAMM</name>
<evidence type="ECO:0000313" key="17">
    <source>
        <dbReference type="Proteomes" id="UP001499988"/>
    </source>
</evidence>
<dbReference type="Gene3D" id="2.40.170.20">
    <property type="entry name" value="TonB-dependent receptor, beta-barrel domain"/>
    <property type="match status" value="1"/>
</dbReference>
<organism evidence="16 17">
    <name type="scientific">Ferrimonas pelagia</name>
    <dbReference type="NCBI Taxonomy" id="1177826"/>
    <lineage>
        <taxon>Bacteria</taxon>
        <taxon>Pseudomonadati</taxon>
        <taxon>Pseudomonadota</taxon>
        <taxon>Gammaproteobacteria</taxon>
        <taxon>Alteromonadales</taxon>
        <taxon>Ferrimonadaceae</taxon>
        <taxon>Ferrimonas</taxon>
    </lineage>
</organism>
<keyword evidence="7 12" id="KW-0798">TonB box</keyword>
<evidence type="ECO:0000256" key="3">
    <source>
        <dbReference type="ARBA" id="ARBA00022448"/>
    </source>
</evidence>
<comment type="caution">
    <text evidence="16">The sequence shown here is derived from an EMBL/GenBank/DDBJ whole genome shotgun (WGS) entry which is preliminary data.</text>
</comment>
<evidence type="ECO:0000259" key="14">
    <source>
        <dbReference type="Pfam" id="PF00593"/>
    </source>
</evidence>
<keyword evidence="5 11" id="KW-0812">Transmembrane</keyword>
<dbReference type="PROSITE" id="PS52016">
    <property type="entry name" value="TONB_DEPENDENT_REC_3"/>
    <property type="match status" value="1"/>
</dbReference>
<dbReference type="InterPro" id="IPR000531">
    <property type="entry name" value="Beta-barrel_TonB"/>
</dbReference>
<evidence type="ECO:0000259" key="15">
    <source>
        <dbReference type="Pfam" id="PF07715"/>
    </source>
</evidence>
<keyword evidence="6 13" id="KW-0732">Signal</keyword>
<evidence type="ECO:0000256" key="13">
    <source>
        <dbReference type="SAM" id="SignalP"/>
    </source>
</evidence>
<dbReference type="Gene3D" id="2.170.130.10">
    <property type="entry name" value="TonB-dependent receptor, plug domain"/>
    <property type="match status" value="1"/>
</dbReference>
<keyword evidence="9 16" id="KW-0675">Receptor</keyword>
<evidence type="ECO:0000256" key="5">
    <source>
        <dbReference type="ARBA" id="ARBA00022692"/>
    </source>
</evidence>
<dbReference type="RefSeq" id="WP_345333132.1">
    <property type="nucleotide sequence ID" value="NZ_BAABJZ010000006.1"/>
</dbReference>
<evidence type="ECO:0000256" key="4">
    <source>
        <dbReference type="ARBA" id="ARBA00022452"/>
    </source>
</evidence>
<dbReference type="EMBL" id="BAABJZ010000006">
    <property type="protein sequence ID" value="GAA4875015.1"/>
    <property type="molecule type" value="Genomic_DNA"/>
</dbReference>
<evidence type="ECO:0000256" key="11">
    <source>
        <dbReference type="PROSITE-ProRule" id="PRU01360"/>
    </source>
</evidence>
<feature type="chain" id="PRO_5046146420" evidence="13">
    <location>
        <begin position="20"/>
        <end position="640"/>
    </location>
</feature>
<dbReference type="InterPro" id="IPR037066">
    <property type="entry name" value="Plug_dom_sf"/>
</dbReference>
<proteinExistence type="inferred from homology"/>
<dbReference type="Proteomes" id="UP001499988">
    <property type="component" value="Unassembled WGS sequence"/>
</dbReference>
<keyword evidence="3 11" id="KW-0813">Transport</keyword>
<evidence type="ECO:0000313" key="16">
    <source>
        <dbReference type="EMBL" id="GAA4875015.1"/>
    </source>
</evidence>
<keyword evidence="10 11" id="KW-0998">Cell outer membrane</keyword>
<dbReference type="PANTHER" id="PTHR30069:SF29">
    <property type="entry name" value="HEMOGLOBIN AND HEMOGLOBIN-HAPTOGLOBIN-BINDING PROTEIN 1-RELATED"/>
    <property type="match status" value="1"/>
</dbReference>
<dbReference type="InterPro" id="IPR039426">
    <property type="entry name" value="TonB-dep_rcpt-like"/>
</dbReference>
<comment type="subcellular location">
    <subcellularLocation>
        <location evidence="1 11">Cell outer membrane</location>
        <topology evidence="1 11">Multi-pass membrane protein</topology>
    </subcellularLocation>
</comment>
<feature type="domain" description="TonB-dependent receptor plug" evidence="15">
    <location>
        <begin position="40"/>
        <end position="145"/>
    </location>
</feature>
<dbReference type="InterPro" id="IPR036942">
    <property type="entry name" value="Beta-barrel_TonB_sf"/>
</dbReference>
<comment type="similarity">
    <text evidence="2">Belongs to the TonB-dependent receptor family. Hemoglobin/haptoglobin binding protein subfamily.</text>
</comment>
<evidence type="ECO:0000256" key="7">
    <source>
        <dbReference type="ARBA" id="ARBA00023077"/>
    </source>
</evidence>
<reference evidence="17" key="1">
    <citation type="journal article" date="2019" name="Int. J. Syst. Evol. Microbiol.">
        <title>The Global Catalogue of Microorganisms (GCM) 10K type strain sequencing project: providing services to taxonomists for standard genome sequencing and annotation.</title>
        <authorList>
            <consortium name="The Broad Institute Genomics Platform"/>
            <consortium name="The Broad Institute Genome Sequencing Center for Infectious Disease"/>
            <person name="Wu L."/>
            <person name="Ma J."/>
        </authorList>
    </citation>
    <scope>NUCLEOTIDE SEQUENCE [LARGE SCALE GENOMIC DNA]</scope>
    <source>
        <strain evidence="17">JCM 18401</strain>
    </source>
</reference>
<dbReference type="PANTHER" id="PTHR30069">
    <property type="entry name" value="TONB-DEPENDENT OUTER MEMBRANE RECEPTOR"/>
    <property type="match status" value="1"/>
</dbReference>
<evidence type="ECO:0000256" key="2">
    <source>
        <dbReference type="ARBA" id="ARBA00008143"/>
    </source>
</evidence>
<evidence type="ECO:0000256" key="1">
    <source>
        <dbReference type="ARBA" id="ARBA00004571"/>
    </source>
</evidence>
<dbReference type="Pfam" id="PF00593">
    <property type="entry name" value="TonB_dep_Rec_b-barrel"/>
    <property type="match status" value="1"/>
</dbReference>
<protein>
    <submittedName>
        <fullName evidence="16">TonB-dependent receptor</fullName>
    </submittedName>
</protein>
<keyword evidence="8 11" id="KW-0472">Membrane</keyword>
<sequence>MIRPTALTLLLGLSTALSAAPERLQVLGQSLDQQLMSQAELGSSLIMIDAEQIASAGAVDINAILNQFVPGLFAQGKAGRYDGAYYALQGSRAKDILWLVDGNRINNRLYGSTYLDSINPMVIARIEVLKGGQGLVHGSDAIAGVVNIVTREPSADAGGQLQLTYDTLNSLGIGFSTGAQIGDVELLLFGSHDRSDGYELYRDEDVHWTAADHQQRGYHVNNVGAKLAYRPTNTQRLSLLAQHNQAELERTRPYGTLASHNRREQTLLTADWQVQLSAATALQTKAYYHQWDSFYFRLDQDDNGDLTLWDNDSFWGFKDHGIKLLASHQQADSTQWLAGLERQYFSGADEVMEFHSDNEAASAAFVQLQPRKLNNRLATSFGLRYDRLDDGEDQWTGSIGLHTPLLESQSTDLALRANLGTSYRLPTAEELHAVAKFGVIGNRDLRPEQGQNLNLGLEYQGSVYWQVELYWRRVEDLIGTVAIDDNLYQYQNLDGEIDSYGIDLSSRFDLSPRLSAELRGAWGQSETQGRQLDGVPQWTAQTRLHYRGERFELWWDQQGNGAFTDYGREAPSHWLTHLGASLWLDPLQQHRLLLRIENLFDQRGVQSIFNPGGTAPPDRRDPIDVLGAPRLAQLQYHYRF</sequence>
<dbReference type="Pfam" id="PF07715">
    <property type="entry name" value="Plug"/>
    <property type="match status" value="1"/>
</dbReference>
<evidence type="ECO:0000256" key="8">
    <source>
        <dbReference type="ARBA" id="ARBA00023136"/>
    </source>
</evidence>
<evidence type="ECO:0000256" key="12">
    <source>
        <dbReference type="RuleBase" id="RU003357"/>
    </source>
</evidence>
<dbReference type="InterPro" id="IPR012910">
    <property type="entry name" value="Plug_dom"/>
</dbReference>
<gene>
    <name evidence="16" type="ORF">GCM10023333_05270</name>
</gene>
<accession>A0ABP9EHN0</accession>
<feature type="signal peptide" evidence="13">
    <location>
        <begin position="1"/>
        <end position="19"/>
    </location>
</feature>
<evidence type="ECO:0000256" key="6">
    <source>
        <dbReference type="ARBA" id="ARBA00022729"/>
    </source>
</evidence>
<evidence type="ECO:0000256" key="10">
    <source>
        <dbReference type="ARBA" id="ARBA00023237"/>
    </source>
</evidence>
<evidence type="ECO:0000256" key="9">
    <source>
        <dbReference type="ARBA" id="ARBA00023170"/>
    </source>
</evidence>
<dbReference type="SUPFAM" id="SSF56935">
    <property type="entry name" value="Porins"/>
    <property type="match status" value="1"/>
</dbReference>
<keyword evidence="17" id="KW-1185">Reference proteome</keyword>
<keyword evidence="4 11" id="KW-1134">Transmembrane beta strand</keyword>
<feature type="domain" description="TonB-dependent receptor-like beta-barrel" evidence="14">
    <location>
        <begin position="228"/>
        <end position="599"/>
    </location>
</feature>